<dbReference type="AlphaFoldDB" id="A0A9X7W2P7"/>
<accession>A0A9X7W2P7</accession>
<keyword evidence="2" id="KW-1185">Reference proteome</keyword>
<organism evidence="1 2">
    <name type="scientific">Alicyclobacillus mengziensis</name>
    <dbReference type="NCBI Taxonomy" id="2931921"/>
    <lineage>
        <taxon>Bacteria</taxon>
        <taxon>Bacillati</taxon>
        <taxon>Bacillota</taxon>
        <taxon>Bacilli</taxon>
        <taxon>Bacillales</taxon>
        <taxon>Alicyclobacillaceae</taxon>
        <taxon>Alicyclobacillus</taxon>
    </lineage>
</organism>
<dbReference type="KEGG" id="afx:JZ786_11835"/>
<dbReference type="InterPro" id="IPR003772">
    <property type="entry name" value="YceD"/>
</dbReference>
<reference evidence="1 2" key="1">
    <citation type="submission" date="2021-02" db="EMBL/GenBank/DDBJ databases">
        <title>Alicyclobacillus curvatus sp. nov. and Alicyclobacillus mengziensis sp. nov., two acidophilic bacteria isolated from acid mine drainage.</title>
        <authorList>
            <person name="Huang Y."/>
        </authorList>
    </citation>
    <scope>NUCLEOTIDE SEQUENCE [LARGE SCALE GENOMIC DNA]</scope>
    <source>
        <strain evidence="1 2">S30H14</strain>
    </source>
</reference>
<dbReference type="Proteomes" id="UP000663505">
    <property type="component" value="Chromosome"/>
</dbReference>
<name>A0A9X7W2P7_9BACL</name>
<evidence type="ECO:0000313" key="2">
    <source>
        <dbReference type="Proteomes" id="UP000663505"/>
    </source>
</evidence>
<gene>
    <name evidence="1" type="ORF">JZ786_11835</name>
</gene>
<dbReference type="RefSeq" id="WP_206658834.1">
    <property type="nucleotide sequence ID" value="NZ_CP071182.1"/>
</dbReference>
<evidence type="ECO:0000313" key="1">
    <source>
        <dbReference type="EMBL" id="QSO49524.1"/>
    </source>
</evidence>
<dbReference type="EMBL" id="CP071182">
    <property type="protein sequence ID" value="QSO49524.1"/>
    <property type="molecule type" value="Genomic_DNA"/>
</dbReference>
<proteinExistence type="predicted"/>
<sequence>MIIDYRDVRKHDGVLAKHEQVLVPEVAKTHTQVENVSPLDVRVNAQLVNHLCKVEGTVKYSVTYLCTRCLESFVAHQETELFEEFTEDKNQVTEEVHHAPDGIAVLDPWIEQSLNLDLEFFPVCRSDCRGLCPVCGINRNEHECNCDVRTVDPRLGVLSDLLSTDESE</sequence>
<protein>
    <submittedName>
        <fullName evidence="1">DUF177 domain-containing protein</fullName>
    </submittedName>
</protein>
<dbReference type="Pfam" id="PF02620">
    <property type="entry name" value="YceD"/>
    <property type="match status" value="1"/>
</dbReference>